<evidence type="ECO:0000313" key="10">
    <source>
        <dbReference type="EMBL" id="CAB5063807.1"/>
    </source>
</evidence>
<evidence type="ECO:0000313" key="5">
    <source>
        <dbReference type="EMBL" id="CAB4787501.1"/>
    </source>
</evidence>
<proteinExistence type="predicted"/>
<gene>
    <name evidence="2" type="ORF">UFOPK1791_00901</name>
    <name evidence="3" type="ORF">UFOPK2312_00294</name>
    <name evidence="4" type="ORF">UFOPK2802_00736</name>
    <name evidence="5" type="ORF">UFOPK2982_00311</name>
    <name evidence="6" type="ORF">UFOPK3083_00258</name>
    <name evidence="7" type="ORF">UFOPK3783_00222</name>
    <name evidence="8" type="ORF">UFOPK3948_00201</name>
    <name evidence="9" type="ORF">UFOPK4113_00459</name>
    <name evidence="10" type="ORF">UFOPK4355_00596</name>
</gene>
<evidence type="ECO:0000313" key="2">
    <source>
        <dbReference type="EMBL" id="CAB4597221.1"/>
    </source>
</evidence>
<dbReference type="EMBL" id="CAEZWY010000018">
    <property type="protein sequence ID" value="CAB4666024.1"/>
    <property type="molecule type" value="Genomic_DNA"/>
</dbReference>
<dbReference type="EMBL" id="CAFBPL010000036">
    <property type="protein sequence ID" value="CAB5014156.1"/>
    <property type="molecule type" value="Genomic_DNA"/>
</dbReference>
<dbReference type="Pfam" id="PF08281">
    <property type="entry name" value="Sigma70_r4_2"/>
    <property type="match status" value="1"/>
</dbReference>
<dbReference type="EMBL" id="CAFAAE010000025">
    <property type="protein sequence ID" value="CAB4787501.1"/>
    <property type="molecule type" value="Genomic_DNA"/>
</dbReference>
<evidence type="ECO:0000313" key="3">
    <source>
        <dbReference type="EMBL" id="CAB4666024.1"/>
    </source>
</evidence>
<dbReference type="SUPFAM" id="SSF88659">
    <property type="entry name" value="Sigma3 and sigma4 domains of RNA polymerase sigma factors"/>
    <property type="match status" value="1"/>
</dbReference>
<dbReference type="Gene3D" id="1.10.10.10">
    <property type="entry name" value="Winged helix-like DNA-binding domain superfamily/Winged helix DNA-binding domain"/>
    <property type="match status" value="1"/>
</dbReference>
<dbReference type="EMBL" id="CAFAAT010000013">
    <property type="protein sequence ID" value="CAB4799483.1"/>
    <property type="molecule type" value="Genomic_DNA"/>
</dbReference>
<accession>A0A6J6LZQ5</accession>
<dbReference type="InterPro" id="IPR013249">
    <property type="entry name" value="RNA_pol_sigma70_r4_t2"/>
</dbReference>
<sequence length="68" mass="7554">MSSQTLAELIANLPEEERIVLSLHYVKSMSTDQIAVTLHVPERAIITVLAAGKARLHQSIPFDFPQAR</sequence>
<dbReference type="EMBL" id="CAFBNI010000011">
    <property type="protein sequence ID" value="CAB4939450.1"/>
    <property type="molecule type" value="Genomic_DNA"/>
</dbReference>
<organism evidence="3">
    <name type="scientific">freshwater metagenome</name>
    <dbReference type="NCBI Taxonomy" id="449393"/>
    <lineage>
        <taxon>unclassified sequences</taxon>
        <taxon>metagenomes</taxon>
        <taxon>ecological metagenomes</taxon>
    </lineage>
</organism>
<evidence type="ECO:0000313" key="8">
    <source>
        <dbReference type="EMBL" id="CAB4972114.1"/>
    </source>
</evidence>
<evidence type="ECO:0000313" key="7">
    <source>
        <dbReference type="EMBL" id="CAB4939450.1"/>
    </source>
</evidence>
<dbReference type="GO" id="GO:0006352">
    <property type="term" value="P:DNA-templated transcription initiation"/>
    <property type="evidence" value="ECO:0007669"/>
    <property type="project" value="InterPro"/>
</dbReference>
<dbReference type="EMBL" id="CAEZYX010000072">
    <property type="protein sequence ID" value="CAB4744068.1"/>
    <property type="molecule type" value="Genomic_DNA"/>
</dbReference>
<dbReference type="InterPro" id="IPR013324">
    <property type="entry name" value="RNA_pol_sigma_r3/r4-like"/>
</dbReference>
<name>A0A6J6LZQ5_9ZZZZ</name>
<protein>
    <submittedName>
        <fullName evidence="3">Unannotated protein</fullName>
    </submittedName>
</protein>
<dbReference type="GO" id="GO:0016987">
    <property type="term" value="F:sigma factor activity"/>
    <property type="evidence" value="ECO:0007669"/>
    <property type="project" value="InterPro"/>
</dbReference>
<feature type="domain" description="RNA polymerase sigma factor 70 region 4 type 2" evidence="1">
    <location>
        <begin position="4"/>
        <end position="55"/>
    </location>
</feature>
<dbReference type="AlphaFoldDB" id="A0A6J6LZQ5"/>
<evidence type="ECO:0000259" key="1">
    <source>
        <dbReference type="Pfam" id="PF08281"/>
    </source>
</evidence>
<dbReference type="EMBL" id="CAFBQT010000061">
    <property type="protein sequence ID" value="CAB5063807.1"/>
    <property type="molecule type" value="Genomic_DNA"/>
</dbReference>
<evidence type="ECO:0000313" key="9">
    <source>
        <dbReference type="EMBL" id="CAB5014156.1"/>
    </source>
</evidence>
<evidence type="ECO:0000313" key="6">
    <source>
        <dbReference type="EMBL" id="CAB4799483.1"/>
    </source>
</evidence>
<dbReference type="GO" id="GO:0003677">
    <property type="term" value="F:DNA binding"/>
    <property type="evidence" value="ECO:0007669"/>
    <property type="project" value="InterPro"/>
</dbReference>
<dbReference type="EMBL" id="CAFBOI010000011">
    <property type="protein sequence ID" value="CAB4972114.1"/>
    <property type="molecule type" value="Genomic_DNA"/>
</dbReference>
<dbReference type="EMBL" id="CAEZUF010000094">
    <property type="protein sequence ID" value="CAB4597221.1"/>
    <property type="molecule type" value="Genomic_DNA"/>
</dbReference>
<evidence type="ECO:0000313" key="4">
    <source>
        <dbReference type="EMBL" id="CAB4744068.1"/>
    </source>
</evidence>
<reference evidence="3" key="1">
    <citation type="submission" date="2020-05" db="EMBL/GenBank/DDBJ databases">
        <authorList>
            <person name="Chiriac C."/>
            <person name="Salcher M."/>
            <person name="Ghai R."/>
            <person name="Kavagutti S V."/>
        </authorList>
    </citation>
    <scope>NUCLEOTIDE SEQUENCE</scope>
</reference>
<dbReference type="InterPro" id="IPR036388">
    <property type="entry name" value="WH-like_DNA-bd_sf"/>
</dbReference>